<evidence type="ECO:0000313" key="11">
    <source>
        <dbReference type="Proteomes" id="UP000027135"/>
    </source>
</evidence>
<dbReference type="PANTHER" id="PTHR21137">
    <property type="entry name" value="ODORANT RECEPTOR"/>
    <property type="match status" value="1"/>
</dbReference>
<dbReference type="InParanoid" id="A0A067R4J0"/>
<name>A0A067R4J0_ZOONE</name>
<keyword evidence="3 9" id="KW-0812">Transmembrane</keyword>
<protein>
    <recommendedName>
        <fullName evidence="12">Odorant receptor</fullName>
    </recommendedName>
</protein>
<organism evidence="10 11">
    <name type="scientific">Zootermopsis nevadensis</name>
    <name type="common">Dampwood termite</name>
    <dbReference type="NCBI Taxonomy" id="136037"/>
    <lineage>
        <taxon>Eukaryota</taxon>
        <taxon>Metazoa</taxon>
        <taxon>Ecdysozoa</taxon>
        <taxon>Arthropoda</taxon>
        <taxon>Hexapoda</taxon>
        <taxon>Insecta</taxon>
        <taxon>Pterygota</taxon>
        <taxon>Neoptera</taxon>
        <taxon>Polyneoptera</taxon>
        <taxon>Dictyoptera</taxon>
        <taxon>Blattodea</taxon>
        <taxon>Blattoidea</taxon>
        <taxon>Termitoidae</taxon>
        <taxon>Termopsidae</taxon>
        <taxon>Zootermopsis</taxon>
    </lineage>
</organism>
<dbReference type="Pfam" id="PF02949">
    <property type="entry name" value="7tm_6"/>
    <property type="match status" value="1"/>
</dbReference>
<dbReference type="GO" id="GO:0005886">
    <property type="term" value="C:plasma membrane"/>
    <property type="evidence" value="ECO:0007669"/>
    <property type="project" value="TreeGrafter"/>
</dbReference>
<comment type="subcellular location">
    <subcellularLocation>
        <location evidence="1">Membrane</location>
        <topology evidence="1">Multi-pass membrane protein</topology>
    </subcellularLocation>
</comment>
<dbReference type="EMBL" id="KK852898">
    <property type="protein sequence ID" value="KDR14145.1"/>
    <property type="molecule type" value="Genomic_DNA"/>
</dbReference>
<keyword evidence="6 9" id="KW-0472">Membrane</keyword>
<feature type="transmembrane region" description="Helical" evidence="9">
    <location>
        <begin position="138"/>
        <end position="157"/>
    </location>
</feature>
<evidence type="ECO:0008006" key="12">
    <source>
        <dbReference type="Google" id="ProtNLM"/>
    </source>
</evidence>
<keyword evidence="5 9" id="KW-1133">Transmembrane helix</keyword>
<dbReference type="eggNOG" id="ENOG502S54D">
    <property type="taxonomic scope" value="Eukaryota"/>
</dbReference>
<feature type="transmembrane region" description="Helical" evidence="9">
    <location>
        <begin position="45"/>
        <end position="65"/>
    </location>
</feature>
<evidence type="ECO:0000256" key="7">
    <source>
        <dbReference type="ARBA" id="ARBA00023170"/>
    </source>
</evidence>
<dbReference type="GO" id="GO:0005549">
    <property type="term" value="F:odorant binding"/>
    <property type="evidence" value="ECO:0007669"/>
    <property type="project" value="InterPro"/>
</dbReference>
<dbReference type="InterPro" id="IPR004117">
    <property type="entry name" value="7tm6_olfct_rcpt"/>
</dbReference>
<keyword evidence="2" id="KW-0716">Sensory transduction</keyword>
<evidence type="ECO:0000256" key="3">
    <source>
        <dbReference type="ARBA" id="ARBA00022692"/>
    </source>
</evidence>
<reference evidence="10 11" key="1">
    <citation type="journal article" date="2014" name="Nat. Commun.">
        <title>Molecular traces of alternative social organization in a termite genome.</title>
        <authorList>
            <person name="Terrapon N."/>
            <person name="Li C."/>
            <person name="Robertson H.M."/>
            <person name="Ji L."/>
            <person name="Meng X."/>
            <person name="Booth W."/>
            <person name="Chen Z."/>
            <person name="Childers C.P."/>
            <person name="Glastad K.M."/>
            <person name="Gokhale K."/>
            <person name="Gowin J."/>
            <person name="Gronenberg W."/>
            <person name="Hermansen R.A."/>
            <person name="Hu H."/>
            <person name="Hunt B.G."/>
            <person name="Huylmans A.K."/>
            <person name="Khalil S.M."/>
            <person name="Mitchell R.D."/>
            <person name="Munoz-Torres M.C."/>
            <person name="Mustard J.A."/>
            <person name="Pan H."/>
            <person name="Reese J.T."/>
            <person name="Scharf M.E."/>
            <person name="Sun F."/>
            <person name="Vogel H."/>
            <person name="Xiao J."/>
            <person name="Yang W."/>
            <person name="Yang Z."/>
            <person name="Yang Z."/>
            <person name="Zhou J."/>
            <person name="Zhu J."/>
            <person name="Brent C.S."/>
            <person name="Elsik C.G."/>
            <person name="Goodisman M.A."/>
            <person name="Liberles D.A."/>
            <person name="Roe R.M."/>
            <person name="Vargo E.L."/>
            <person name="Vilcinskas A."/>
            <person name="Wang J."/>
            <person name="Bornberg-Bauer E."/>
            <person name="Korb J."/>
            <person name="Zhang G."/>
            <person name="Liebig J."/>
        </authorList>
    </citation>
    <scope>NUCLEOTIDE SEQUENCE [LARGE SCALE GENOMIC DNA]</scope>
    <source>
        <tissue evidence="10">Whole organism</tissue>
    </source>
</reference>
<evidence type="ECO:0000313" key="10">
    <source>
        <dbReference type="EMBL" id="KDR14145.1"/>
    </source>
</evidence>
<dbReference type="Proteomes" id="UP000027135">
    <property type="component" value="Unassembled WGS sequence"/>
</dbReference>
<evidence type="ECO:0000256" key="6">
    <source>
        <dbReference type="ARBA" id="ARBA00023136"/>
    </source>
</evidence>
<keyword evidence="8" id="KW-0807">Transducer</keyword>
<accession>A0A067R4J0</accession>
<dbReference type="PANTHER" id="PTHR21137:SF40">
    <property type="entry name" value="ODORANT RECEPTOR 56A"/>
    <property type="match status" value="1"/>
</dbReference>
<feature type="transmembrane region" description="Helical" evidence="9">
    <location>
        <begin position="391"/>
        <end position="412"/>
    </location>
</feature>
<dbReference type="GO" id="GO:0004984">
    <property type="term" value="F:olfactory receptor activity"/>
    <property type="evidence" value="ECO:0007669"/>
    <property type="project" value="InterPro"/>
</dbReference>
<feature type="transmembrane region" description="Helical" evidence="9">
    <location>
        <begin position="212"/>
        <end position="233"/>
    </location>
</feature>
<evidence type="ECO:0000256" key="4">
    <source>
        <dbReference type="ARBA" id="ARBA00022725"/>
    </source>
</evidence>
<evidence type="ECO:0000256" key="9">
    <source>
        <dbReference type="SAM" id="Phobius"/>
    </source>
</evidence>
<evidence type="ECO:0000256" key="1">
    <source>
        <dbReference type="ARBA" id="ARBA00004141"/>
    </source>
</evidence>
<evidence type="ECO:0000256" key="5">
    <source>
        <dbReference type="ARBA" id="ARBA00022989"/>
    </source>
</evidence>
<feature type="transmembrane region" description="Helical" evidence="9">
    <location>
        <begin position="364"/>
        <end position="385"/>
    </location>
</feature>
<keyword evidence="7" id="KW-0675">Receptor</keyword>
<proteinExistence type="predicted"/>
<dbReference type="OMA" id="YEIAYTI"/>
<dbReference type="GO" id="GO:0007165">
    <property type="term" value="P:signal transduction"/>
    <property type="evidence" value="ECO:0007669"/>
    <property type="project" value="UniProtKB-KW"/>
</dbReference>
<keyword evidence="11" id="KW-1185">Reference proteome</keyword>
<gene>
    <name evidence="10" type="ORF">L798_11783</name>
</gene>
<sequence length="491" mass="55762">MSATGNRQVSRECLDLNLMFLKLGSIFPLDKVSSSTWINILYKGYTTFTVGLFFSVSAAAPLFIICADYTLQDGIEVMSILLTQIRSGMKLITFIIYKKEIQNLILSLYKNFFIHGRNLSAEETSVVRETIDYTRKMTLGYIILYCTTALSMILHPLTFTPTDLEQESAFNQTARPQSSRPIPFKSWYPNWDITKSPQYEIEYLAQATLTALEAWCLACIDTFCVALMIYAGCQFDLLGLALKNMNKGLKFDIGAYQKRKKGSYRIKILTLNDNLRLSVITENVGNKPHTNLKEINRWSTSDVTVLQNSVVQFGWEDEDQRPSTVKPCTQDEIEAMMYIKKCIEHHHSLLIYVADMNTAFSTMFFVVFLTASILICLLGFQVIVMPPSGLMFIRVLLHSLCTVFELGFFCWYGSEVMHKSERVYQDAYESEWQDLSSGAKQFICMIIMRAQRPAAVRAGLFGDICLPTFTTLLKNAYSYLALLQQLHGGGA</sequence>
<evidence type="ECO:0000256" key="2">
    <source>
        <dbReference type="ARBA" id="ARBA00022606"/>
    </source>
</evidence>
<keyword evidence="4" id="KW-0552">Olfaction</keyword>
<evidence type="ECO:0000256" key="8">
    <source>
        <dbReference type="ARBA" id="ARBA00023224"/>
    </source>
</evidence>
<dbReference type="AlphaFoldDB" id="A0A067R4J0"/>